<evidence type="ECO:0000256" key="1">
    <source>
        <dbReference type="ARBA" id="ARBA00009369"/>
    </source>
</evidence>
<dbReference type="Gene3D" id="2.40.10.340">
    <property type="entry name" value="Rod shape-determining protein MreC, domain 1"/>
    <property type="match status" value="1"/>
</dbReference>
<evidence type="ECO:0000256" key="2">
    <source>
        <dbReference type="ARBA" id="ARBA00013855"/>
    </source>
</evidence>
<comment type="similarity">
    <text evidence="1 5">Belongs to the MreC family.</text>
</comment>
<evidence type="ECO:0000256" key="3">
    <source>
        <dbReference type="ARBA" id="ARBA00022960"/>
    </source>
</evidence>
<dbReference type="PANTHER" id="PTHR34138">
    <property type="entry name" value="CELL SHAPE-DETERMINING PROTEIN MREC"/>
    <property type="match status" value="1"/>
</dbReference>
<dbReference type="InterPro" id="IPR007221">
    <property type="entry name" value="MreC"/>
</dbReference>
<dbReference type="Proteomes" id="UP001501510">
    <property type="component" value="Unassembled WGS sequence"/>
</dbReference>
<feature type="domain" description="Rod shape-determining protein MreC beta-barrel core" evidence="7">
    <location>
        <begin position="121"/>
        <end position="271"/>
    </location>
</feature>
<keyword evidence="3 5" id="KW-0133">Cell shape</keyword>
<evidence type="ECO:0000313" key="9">
    <source>
        <dbReference type="Proteomes" id="UP001501510"/>
    </source>
</evidence>
<dbReference type="InterPro" id="IPR042175">
    <property type="entry name" value="Cell/Rod_MreC_2"/>
</dbReference>
<dbReference type="RefSeq" id="WP_343764163.1">
    <property type="nucleotide sequence ID" value="NZ_BAAACG010000019.1"/>
</dbReference>
<dbReference type="InterPro" id="IPR055342">
    <property type="entry name" value="MreC_beta-barrel_core"/>
</dbReference>
<dbReference type="PANTHER" id="PTHR34138:SF1">
    <property type="entry name" value="CELL SHAPE-DETERMINING PROTEIN MREC"/>
    <property type="match status" value="1"/>
</dbReference>
<keyword evidence="6" id="KW-0175">Coiled coil</keyword>
<dbReference type="InterPro" id="IPR042177">
    <property type="entry name" value="Cell/Rod_1"/>
</dbReference>
<protein>
    <recommendedName>
        <fullName evidence="2 5">Cell shape-determining protein MreC</fullName>
    </recommendedName>
    <alternativeName>
        <fullName evidence="4 5">Cell shape protein MreC</fullName>
    </alternativeName>
</protein>
<comment type="caution">
    <text evidence="8">The sequence shown here is derived from an EMBL/GenBank/DDBJ whole genome shotgun (WGS) entry which is preliminary data.</text>
</comment>
<organism evidence="8 9">
    <name type="scientific">Clostridium oceanicum</name>
    <dbReference type="NCBI Taxonomy" id="1543"/>
    <lineage>
        <taxon>Bacteria</taxon>
        <taxon>Bacillati</taxon>
        <taxon>Bacillota</taxon>
        <taxon>Clostridia</taxon>
        <taxon>Eubacteriales</taxon>
        <taxon>Clostridiaceae</taxon>
        <taxon>Clostridium</taxon>
    </lineage>
</organism>
<reference evidence="8 9" key="1">
    <citation type="journal article" date="2019" name="Int. J. Syst. Evol. Microbiol.">
        <title>The Global Catalogue of Microorganisms (GCM) 10K type strain sequencing project: providing services to taxonomists for standard genome sequencing and annotation.</title>
        <authorList>
            <consortium name="The Broad Institute Genomics Platform"/>
            <consortium name="The Broad Institute Genome Sequencing Center for Infectious Disease"/>
            <person name="Wu L."/>
            <person name="Ma J."/>
        </authorList>
    </citation>
    <scope>NUCLEOTIDE SEQUENCE [LARGE SCALE GENOMIC DNA]</scope>
    <source>
        <strain evidence="8 9">JCM 1407</strain>
    </source>
</reference>
<accession>A0ABN1JVM0</accession>
<dbReference type="NCBIfam" id="TIGR00219">
    <property type="entry name" value="mreC"/>
    <property type="match status" value="1"/>
</dbReference>
<keyword evidence="9" id="KW-1185">Reference proteome</keyword>
<dbReference type="PIRSF" id="PIRSF038471">
    <property type="entry name" value="MreC"/>
    <property type="match status" value="1"/>
</dbReference>
<proteinExistence type="inferred from homology"/>
<dbReference type="Gene3D" id="2.40.10.350">
    <property type="entry name" value="Rod shape-determining protein MreC, domain 2"/>
    <property type="match status" value="1"/>
</dbReference>
<evidence type="ECO:0000313" key="8">
    <source>
        <dbReference type="EMBL" id="GAA0747559.1"/>
    </source>
</evidence>
<dbReference type="Pfam" id="PF04085">
    <property type="entry name" value="MreC"/>
    <property type="match status" value="1"/>
</dbReference>
<name>A0ABN1JVM0_9CLOT</name>
<evidence type="ECO:0000256" key="6">
    <source>
        <dbReference type="SAM" id="Coils"/>
    </source>
</evidence>
<gene>
    <name evidence="8" type="primary">mreC</name>
    <name evidence="8" type="ORF">GCM10008906_36800</name>
</gene>
<evidence type="ECO:0000256" key="4">
    <source>
        <dbReference type="ARBA" id="ARBA00032089"/>
    </source>
</evidence>
<evidence type="ECO:0000259" key="7">
    <source>
        <dbReference type="Pfam" id="PF04085"/>
    </source>
</evidence>
<feature type="coiled-coil region" evidence="6">
    <location>
        <begin position="67"/>
        <end position="99"/>
    </location>
</feature>
<evidence type="ECO:0000256" key="5">
    <source>
        <dbReference type="PIRNR" id="PIRNR038471"/>
    </source>
</evidence>
<sequence length="281" mass="31069">MKIFKNKLAVTIILLSVTFLILITQSVGRSKLSFVESGVGSVLNPIQGVFYKTNQKIKNYIGFVLNIPDVKKENNDLKKKNSELEKKLIENKLAVKENERLRKALNFKNQHSQYDYIGCDIISKSGSGYIDEFTINRGTKDGVGKDMIAITSEGLFGKVIQAGSNWSKVQSISNENLAVSAMVESTGENNGIVKGYKDGSNNLLARLEFLPMDSKVKKGDDILTSGTGGFYPKGLRIGKVILVQEDKGKIMKTAVIKPSANLEKVQEIFIVVPKNKVKVEY</sequence>
<dbReference type="EMBL" id="BAAACG010000019">
    <property type="protein sequence ID" value="GAA0747559.1"/>
    <property type="molecule type" value="Genomic_DNA"/>
</dbReference>
<comment type="function">
    <text evidence="5">Involved in formation and maintenance of cell shape.</text>
</comment>